<sequence>MQIVQHRQVDARAALGHFGAQAVEAFLQQQREVHRQVRVTGGHVAFGFDNAGLQQAFLLVGEHAVAAVLYRLAAPPWADVMQHAFVLFADRKACAGAVGQIVDLFFNPRNGIFRENRRGADFARLVTDDQLVVLDPDSTLRQVMRQRQGTTHRDRFVHVLLVHFGVVLRALGADRRLNNMHQGGFVRFNSLAEGGELQGRHKFILVRSRLTLCGRHTAVQSPAGQGYPAVCQGQSKVDRAGCICSCPACDTAENECRGR</sequence>
<dbReference type="AlphaFoldDB" id="A0A484Z6K9"/>
<reference evidence="1 2" key="1">
    <citation type="submission" date="2019-03" db="EMBL/GenBank/DDBJ databases">
        <authorList>
            <consortium name="Pathogen Informatics"/>
        </authorList>
    </citation>
    <scope>NUCLEOTIDE SEQUENCE [LARGE SCALE GENOMIC DNA]</scope>
    <source>
        <strain evidence="1 2">NCTC12126</strain>
    </source>
</reference>
<evidence type="ECO:0000313" key="2">
    <source>
        <dbReference type="Proteomes" id="UP000351155"/>
    </source>
</evidence>
<name>A0A484Z6K9_9ENTR</name>
<organism evidence="1 2">
    <name type="scientific">Enterobacter cancerogenus</name>
    <dbReference type="NCBI Taxonomy" id="69218"/>
    <lineage>
        <taxon>Bacteria</taxon>
        <taxon>Pseudomonadati</taxon>
        <taxon>Pseudomonadota</taxon>
        <taxon>Gammaproteobacteria</taxon>
        <taxon>Enterobacterales</taxon>
        <taxon>Enterobacteriaceae</taxon>
        <taxon>Enterobacter</taxon>
        <taxon>Enterobacter cloacae complex</taxon>
    </lineage>
</organism>
<gene>
    <name evidence="1" type="ORF">NCTC12126_05292</name>
</gene>
<proteinExistence type="predicted"/>
<evidence type="ECO:0000313" key="1">
    <source>
        <dbReference type="EMBL" id="VFS44017.1"/>
    </source>
</evidence>
<dbReference type="Proteomes" id="UP000351155">
    <property type="component" value="Unassembled WGS sequence"/>
</dbReference>
<protein>
    <submittedName>
        <fullName evidence="1">Uncharacterized protein</fullName>
    </submittedName>
</protein>
<dbReference type="EMBL" id="CAADIW010000071">
    <property type="protein sequence ID" value="VFS44017.1"/>
    <property type="molecule type" value="Genomic_DNA"/>
</dbReference>
<accession>A0A484Z6K9</accession>